<feature type="domain" description="CUB" evidence="5">
    <location>
        <begin position="76"/>
        <end position="193"/>
    </location>
</feature>
<evidence type="ECO:0000259" key="5">
    <source>
        <dbReference type="PROSITE" id="PS01180"/>
    </source>
</evidence>
<organism evidence="8">
    <name type="scientific">Onchocerca ochengi</name>
    <name type="common">Filarial nematode worm</name>
    <dbReference type="NCBI Taxonomy" id="42157"/>
    <lineage>
        <taxon>Eukaryota</taxon>
        <taxon>Metazoa</taxon>
        <taxon>Ecdysozoa</taxon>
        <taxon>Nematoda</taxon>
        <taxon>Chromadorea</taxon>
        <taxon>Rhabditida</taxon>
        <taxon>Spirurina</taxon>
        <taxon>Spiruromorpha</taxon>
        <taxon>Filarioidea</taxon>
        <taxon>Onchocercidae</taxon>
        <taxon>Onchocerca</taxon>
    </lineage>
</organism>
<evidence type="ECO:0000313" key="6">
    <source>
        <dbReference type="EMBL" id="VDK62405.1"/>
    </source>
</evidence>
<dbReference type="SMART" id="SM00042">
    <property type="entry name" value="CUB"/>
    <property type="match status" value="3"/>
</dbReference>
<feature type="transmembrane region" description="Helical" evidence="4">
    <location>
        <begin position="726"/>
        <end position="747"/>
    </location>
</feature>
<reference evidence="6 7" key="2">
    <citation type="submission" date="2018-08" db="EMBL/GenBank/DDBJ databases">
        <authorList>
            <person name="Laetsch R D."/>
            <person name="Stevens L."/>
            <person name="Kumar S."/>
            <person name="Blaxter L. M."/>
        </authorList>
    </citation>
    <scope>NUCLEOTIDE SEQUENCE [LARGE SCALE GENOMIC DNA]</scope>
</reference>
<dbReference type="AlphaFoldDB" id="A0A182DY28"/>
<evidence type="ECO:0000256" key="3">
    <source>
        <dbReference type="PROSITE-ProRule" id="PRU00059"/>
    </source>
</evidence>
<dbReference type="Gene3D" id="2.60.120.290">
    <property type="entry name" value="Spermadhesin, CUB domain"/>
    <property type="match status" value="3"/>
</dbReference>
<sequence>MLIPNRSPSHHHTINETRALLQNISRRVSIAVMEIAPTSFSRLPIHFITFFTFITNAICAVRSLDVGTNRLDACKCRSANFGIDVAAGELKSPGYPASYCNNLNCKYEIDAVPGQTVHLSIISFETELRHDFLEIHQTFIFANTQYSARIATLSGKDIGWPSFASSISSGFILKFVTDSTETFVGFHARFYRINTTSLTNSCPIFFYEATGEDRALPSPPINFAYFAGCAYMLNTSENYSIKLNLKSLASKAKFTIYETENYQAPADQTISPLFENTGLIDAVPKEIISRTNSILIQVTVVQRELFPIKPSNKFLFEAQFSRTDSPCKCFPKSYIIRIDRPTILSSPGFPLEYCDKLDCETEFQLDQYSIDSTHHNTIIVEIHKFNLEHGSDFVHFLDRSKHSSRHLISRTGELSTSRNRFFTFSGETGVLRMITDSTVTNNGFNMTITAMQKKDDCRCKGEAQPLEFSSSTGMFSFNLPMDCGFLDCFFQFNRPVTASDTDRIRLIVNITYTFKNGEEEFLEVLTNINNYNIIPSHINERDITIFEPMLAESGTEEVTNDLPMMIWYHLASDINRRAAQFDFNYKWKSICECGSLELEAKEGLWKQLTSPDYPGHYCNLMKCQYLITAPQGYVVVANITELALEPNEDVLAIFDGINITDRRIRITSGIEIFTDLLRSTAEVMTVYFETDISITNKGFVLYYTAENASADDRSSVTSELGESKHLGIIFCILLFLVTGIVFGLTCYKQKKVFANRRDHWRTSSVVGFTNLSHENSS</sequence>
<name>A0A182DY28_ONCOC</name>
<dbReference type="PROSITE" id="PS01180">
    <property type="entry name" value="CUB"/>
    <property type="match status" value="2"/>
</dbReference>
<evidence type="ECO:0000313" key="8">
    <source>
        <dbReference type="WBParaSite" id="nOo.2.0.1.t00569-RA"/>
    </source>
</evidence>
<dbReference type="EMBL" id="UYRW01000056">
    <property type="protein sequence ID" value="VDK62405.1"/>
    <property type="molecule type" value="Genomic_DNA"/>
</dbReference>
<keyword evidence="2" id="KW-1015">Disulfide bond</keyword>
<feature type="domain" description="CUB" evidence="5">
    <location>
        <begin position="593"/>
        <end position="706"/>
    </location>
</feature>
<evidence type="ECO:0000256" key="1">
    <source>
        <dbReference type="ARBA" id="ARBA00022737"/>
    </source>
</evidence>
<keyword evidence="1" id="KW-0677">Repeat</keyword>
<protein>
    <submittedName>
        <fullName evidence="8">CUB domain-containing protein</fullName>
    </submittedName>
</protein>
<dbReference type="PANTHER" id="PTHR24251">
    <property type="entry name" value="OVOCHYMASE-RELATED"/>
    <property type="match status" value="1"/>
</dbReference>
<keyword evidence="4" id="KW-0472">Membrane</keyword>
<evidence type="ECO:0000256" key="4">
    <source>
        <dbReference type="SAM" id="Phobius"/>
    </source>
</evidence>
<dbReference type="InterPro" id="IPR035914">
    <property type="entry name" value="Sperma_CUB_dom_sf"/>
</dbReference>
<keyword evidence="7" id="KW-1185">Reference proteome</keyword>
<comment type="caution">
    <text evidence="3">Lacks conserved residue(s) required for the propagation of feature annotation.</text>
</comment>
<reference evidence="8" key="1">
    <citation type="submission" date="2016-06" db="UniProtKB">
        <authorList>
            <consortium name="WormBaseParasite"/>
        </authorList>
    </citation>
    <scope>IDENTIFICATION</scope>
</reference>
<proteinExistence type="predicted"/>
<dbReference type="WBParaSite" id="nOo.2.0.1.t00569-RA">
    <property type="protein sequence ID" value="nOo.2.0.1.t00569-RA"/>
    <property type="gene ID" value="nOo.2.0.1.g00569"/>
</dbReference>
<evidence type="ECO:0000256" key="2">
    <source>
        <dbReference type="ARBA" id="ARBA00023157"/>
    </source>
</evidence>
<dbReference type="STRING" id="42157.A0A182DY28"/>
<gene>
    <name evidence="6" type="ORF">NOO_LOCUS569</name>
</gene>
<dbReference type="Proteomes" id="UP000271087">
    <property type="component" value="Unassembled WGS sequence"/>
</dbReference>
<dbReference type="Pfam" id="PF00431">
    <property type="entry name" value="CUB"/>
    <property type="match status" value="3"/>
</dbReference>
<keyword evidence="4" id="KW-0812">Transmembrane</keyword>
<evidence type="ECO:0000313" key="7">
    <source>
        <dbReference type="Proteomes" id="UP000271087"/>
    </source>
</evidence>
<dbReference type="OrthoDB" id="5795793at2759"/>
<dbReference type="SUPFAM" id="SSF49854">
    <property type="entry name" value="Spermadhesin, CUB domain"/>
    <property type="match status" value="3"/>
</dbReference>
<accession>A0A182DY28</accession>
<dbReference type="InterPro" id="IPR000859">
    <property type="entry name" value="CUB_dom"/>
</dbReference>
<keyword evidence="4" id="KW-1133">Transmembrane helix</keyword>
<dbReference type="CDD" id="cd00041">
    <property type="entry name" value="CUB"/>
    <property type="match status" value="3"/>
</dbReference>